<evidence type="ECO:0000313" key="7">
    <source>
        <dbReference type="Proteomes" id="UP001549031"/>
    </source>
</evidence>
<evidence type="ECO:0000256" key="3">
    <source>
        <dbReference type="ARBA" id="ARBA00023125"/>
    </source>
</evidence>
<comment type="similarity">
    <text evidence="1">Belongs to the LysR transcriptional regulatory family.</text>
</comment>
<dbReference type="PANTHER" id="PTHR30419">
    <property type="entry name" value="HTH-TYPE TRANSCRIPTIONAL REGULATOR YBHD"/>
    <property type="match status" value="1"/>
</dbReference>
<dbReference type="InterPro" id="IPR036388">
    <property type="entry name" value="WH-like_DNA-bd_sf"/>
</dbReference>
<dbReference type="SUPFAM" id="SSF46785">
    <property type="entry name" value="Winged helix' DNA-binding domain"/>
    <property type="match status" value="1"/>
</dbReference>
<evidence type="ECO:0000256" key="4">
    <source>
        <dbReference type="ARBA" id="ARBA00023163"/>
    </source>
</evidence>
<dbReference type="InterPro" id="IPR000847">
    <property type="entry name" value="LysR_HTH_N"/>
</dbReference>
<sequence length="261" mass="28129">METSGKVLLLERGRRGVTPTQAGTALVHHARAVFQQIAQLQSEIGTYAKGLRATIGVWGNTAAVSEFLPERLAPWMAAHPQVDVDIKERQSIDIASGVSSGFADIGILSDAVDTGDLALLPFAIDRLVVVTAKESPLARQERVFFSHISERPIIGLTVGALQDHIDSQASRLGVRLNIRTRLRSFDGICHLAAEGVGIGIVPETAAHRCRRSASIAIVPLADVWATRRLFICIRPDSKNLPGLTRNLVEHLASSDVDVTNA</sequence>
<keyword evidence="7" id="KW-1185">Reference proteome</keyword>
<gene>
    <name evidence="6" type="ORF">ABID21_004740</name>
</gene>
<dbReference type="Proteomes" id="UP001549031">
    <property type="component" value="Unassembled WGS sequence"/>
</dbReference>
<evidence type="ECO:0000259" key="5">
    <source>
        <dbReference type="PROSITE" id="PS50931"/>
    </source>
</evidence>
<proteinExistence type="inferred from homology"/>
<evidence type="ECO:0000256" key="2">
    <source>
        <dbReference type="ARBA" id="ARBA00023015"/>
    </source>
</evidence>
<accession>A0ABV2HDL9</accession>
<dbReference type="CDD" id="cd08421">
    <property type="entry name" value="PBP2_LTTR_like_1"/>
    <property type="match status" value="1"/>
</dbReference>
<dbReference type="EMBL" id="JBEPLJ010000028">
    <property type="protein sequence ID" value="MET3588604.1"/>
    <property type="molecule type" value="Genomic_DNA"/>
</dbReference>
<organism evidence="6 7">
    <name type="scientific">Pseudorhizobium tarimense</name>
    <dbReference type="NCBI Taxonomy" id="1079109"/>
    <lineage>
        <taxon>Bacteria</taxon>
        <taxon>Pseudomonadati</taxon>
        <taxon>Pseudomonadota</taxon>
        <taxon>Alphaproteobacteria</taxon>
        <taxon>Hyphomicrobiales</taxon>
        <taxon>Rhizobiaceae</taxon>
        <taxon>Rhizobium/Agrobacterium group</taxon>
        <taxon>Pseudorhizobium</taxon>
    </lineage>
</organism>
<dbReference type="InterPro" id="IPR050950">
    <property type="entry name" value="HTH-type_LysR_regulators"/>
</dbReference>
<keyword evidence="3 6" id="KW-0238">DNA-binding</keyword>
<dbReference type="GO" id="GO:0003677">
    <property type="term" value="F:DNA binding"/>
    <property type="evidence" value="ECO:0007669"/>
    <property type="project" value="UniProtKB-KW"/>
</dbReference>
<dbReference type="InterPro" id="IPR036390">
    <property type="entry name" value="WH_DNA-bd_sf"/>
</dbReference>
<reference evidence="6 7" key="1">
    <citation type="submission" date="2024-06" db="EMBL/GenBank/DDBJ databases">
        <title>Genomic Encyclopedia of Type Strains, Phase IV (KMG-IV): sequencing the most valuable type-strain genomes for metagenomic binning, comparative biology and taxonomic classification.</title>
        <authorList>
            <person name="Goeker M."/>
        </authorList>
    </citation>
    <scope>NUCLEOTIDE SEQUENCE [LARGE SCALE GENOMIC DNA]</scope>
    <source>
        <strain evidence="6 7">DSM 105042</strain>
    </source>
</reference>
<dbReference type="PROSITE" id="PS50931">
    <property type="entry name" value="HTH_LYSR"/>
    <property type="match status" value="1"/>
</dbReference>
<feature type="domain" description="HTH lysR-type" evidence="5">
    <location>
        <begin position="1"/>
        <end position="20"/>
    </location>
</feature>
<dbReference type="Gene3D" id="3.40.190.290">
    <property type="match status" value="1"/>
</dbReference>
<dbReference type="SUPFAM" id="SSF53850">
    <property type="entry name" value="Periplasmic binding protein-like II"/>
    <property type="match status" value="1"/>
</dbReference>
<comment type="caution">
    <text evidence="6">The sequence shown here is derived from an EMBL/GenBank/DDBJ whole genome shotgun (WGS) entry which is preliminary data.</text>
</comment>
<dbReference type="Pfam" id="PF03466">
    <property type="entry name" value="LysR_substrate"/>
    <property type="match status" value="1"/>
</dbReference>
<dbReference type="InterPro" id="IPR005119">
    <property type="entry name" value="LysR_subst-bd"/>
</dbReference>
<dbReference type="PANTHER" id="PTHR30419:SF2">
    <property type="entry name" value="LYSR FAMILY TRANSCRIPTIONAL REGULATOR"/>
    <property type="match status" value="1"/>
</dbReference>
<dbReference type="Gene3D" id="1.10.10.10">
    <property type="entry name" value="Winged helix-like DNA-binding domain superfamily/Winged helix DNA-binding domain"/>
    <property type="match status" value="1"/>
</dbReference>
<protein>
    <submittedName>
        <fullName evidence="6">DNA-binding transcriptional LysR family regulator</fullName>
    </submittedName>
</protein>
<keyword evidence="4" id="KW-0804">Transcription</keyword>
<name>A0ABV2HDL9_9HYPH</name>
<evidence type="ECO:0000313" key="6">
    <source>
        <dbReference type="EMBL" id="MET3588604.1"/>
    </source>
</evidence>
<evidence type="ECO:0000256" key="1">
    <source>
        <dbReference type="ARBA" id="ARBA00009437"/>
    </source>
</evidence>
<keyword evidence="2" id="KW-0805">Transcription regulation</keyword>